<dbReference type="EMBL" id="EU744249">
    <property type="protein sequence ID" value="ACE79838.1"/>
    <property type="molecule type" value="Genomic_DNA"/>
</dbReference>
<organism evidence="1 2">
    <name type="scientific">Mycobacterium phage Lockley</name>
    <dbReference type="NCBI Taxonomy" id="2914012"/>
    <lineage>
        <taxon>Viruses</taxon>
        <taxon>Duplodnaviria</taxon>
        <taxon>Heunggongvirae</taxon>
        <taxon>Uroviricota</taxon>
        <taxon>Caudoviricetes</taxon>
        <taxon>Fromanvirus</taxon>
        <taxon>Fromanvirus lockley</taxon>
    </lineage>
</organism>
<proteinExistence type="predicted"/>
<name>B3VG61_9CAUD</name>
<accession>B3VG61</accession>
<evidence type="ECO:0000313" key="1">
    <source>
        <dbReference type="EMBL" id="ACE79838.1"/>
    </source>
</evidence>
<keyword evidence="2" id="KW-1185">Reference proteome</keyword>
<sequence length="51" mass="5921">MNLKEHQKELLRLLLVSESMTYERAYSKVETILHLIQSFDAENSISELGVI</sequence>
<dbReference type="GeneID" id="6417560"/>
<dbReference type="Proteomes" id="UP000001212">
    <property type="component" value="Segment"/>
</dbReference>
<dbReference type="RefSeq" id="YP_001994642.1">
    <property type="nucleotide sequence ID" value="NC_011021.1"/>
</dbReference>
<gene>
    <name evidence="1" type="primary">1</name>
    <name evidence="1" type="ORF">Lockley_1</name>
</gene>
<evidence type="ECO:0000313" key="2">
    <source>
        <dbReference type="Proteomes" id="UP000001212"/>
    </source>
</evidence>
<protein>
    <submittedName>
        <fullName evidence="1">Uncharacterized protein</fullName>
    </submittedName>
</protein>
<dbReference type="KEGG" id="vg:6417560"/>
<reference evidence="1 2" key="1">
    <citation type="submission" date="2008-05" db="EMBL/GenBank/DDBJ databases">
        <authorList>
            <person name="Myers M.S."/>
            <person name="Chambers R.A."/>
            <person name="Paluzzi D.E."/>
            <person name="Edgar R.H."/>
            <person name="Ko C."/>
            <person name="Jacobs-Sera D."/>
            <person name="Hendrix R.W."/>
            <person name="Hatfull G.F."/>
        </authorList>
    </citation>
    <scope>NUCLEOTIDE SEQUENCE [LARGE SCALE GENOMIC DNA]</scope>
</reference>